<keyword evidence="6" id="KW-0028">Amino-acid biosynthesis</keyword>
<sequence length="262" mass="28080">MTDFSLADDLALALTLAADADLISYDRYRARDLDVTLKPDSSFVTDADTAVERAIRAGIEAARPGDGIYGEEYGVQGDSTRQWIIDPIDGTANFLRGLPIWGTLIALAVDGVPVVGAVSSPALQRRWWAARGHGAWVSEQHGEPHPLRVSSVGDLAEANISYNRIQGWDEKGRLDAVLELTRAAWRSRAIGDMWSYMLLAEGALDVVTEPELQPYDMAALIPIIEEAGGRFTDLDGTPGPWGGSALATNGALHTAALAIVKG</sequence>
<dbReference type="Gene3D" id="3.30.540.10">
    <property type="entry name" value="Fructose-1,6-Bisphosphatase, subunit A, domain 1"/>
    <property type="match status" value="1"/>
</dbReference>
<dbReference type="Gene3D" id="3.40.190.80">
    <property type="match status" value="1"/>
</dbReference>
<dbReference type="Pfam" id="PF00459">
    <property type="entry name" value="Inositol_P"/>
    <property type="match status" value="1"/>
</dbReference>
<keyword evidence="7 14" id="KW-0479">Metal-binding</keyword>
<evidence type="ECO:0000256" key="9">
    <source>
        <dbReference type="ARBA" id="ARBA00022842"/>
    </source>
</evidence>
<dbReference type="AlphaFoldDB" id="A0A2M9CLL5"/>
<feature type="binding site" evidence="14">
    <location>
        <position position="71"/>
    </location>
    <ligand>
        <name>Mg(2+)</name>
        <dbReference type="ChEBI" id="CHEBI:18420"/>
        <label>1</label>
        <note>catalytic</note>
    </ligand>
</feature>
<dbReference type="NCBIfam" id="TIGR02067">
    <property type="entry name" value="his_9_HisN"/>
    <property type="match status" value="1"/>
</dbReference>
<evidence type="ECO:0000256" key="6">
    <source>
        <dbReference type="ARBA" id="ARBA00022605"/>
    </source>
</evidence>
<comment type="function">
    <text evidence="12">Catalyzes the dephosphorylation of histidinol-phosphate to histidinol, the direct precursor of histidine.</text>
</comment>
<dbReference type="PANTHER" id="PTHR43200:SF6">
    <property type="entry name" value="3'(2'),5'-BISPHOSPHATE NUCLEOTIDASE"/>
    <property type="match status" value="1"/>
</dbReference>
<keyword evidence="9 14" id="KW-0460">Magnesium</keyword>
<reference evidence="15 16" key="1">
    <citation type="submission" date="2017-11" db="EMBL/GenBank/DDBJ databases">
        <title>Genomic Encyclopedia of Archaeal and Bacterial Type Strains, Phase II (KMG-II): From Individual Species to Whole Genera.</title>
        <authorList>
            <person name="Goeker M."/>
        </authorList>
    </citation>
    <scope>NUCLEOTIDE SEQUENCE [LARGE SCALE GENOMIC DNA]</scope>
    <source>
        <strain evidence="15 16">DSM 27393</strain>
    </source>
</reference>
<evidence type="ECO:0000256" key="1">
    <source>
        <dbReference type="ARBA" id="ARBA00001946"/>
    </source>
</evidence>
<keyword evidence="16" id="KW-1185">Reference proteome</keyword>
<dbReference type="EC" id="3.1.3.15" evidence="4 13"/>
<feature type="binding site" evidence="14">
    <location>
        <position position="89"/>
    </location>
    <ligand>
        <name>Mg(2+)</name>
        <dbReference type="ChEBI" id="CHEBI:18420"/>
        <label>1</label>
        <note>catalytic</note>
    </ligand>
</feature>
<evidence type="ECO:0000313" key="15">
    <source>
        <dbReference type="EMBL" id="PJJ72795.1"/>
    </source>
</evidence>
<dbReference type="InterPro" id="IPR020583">
    <property type="entry name" value="Inositol_monoP_metal-BS"/>
</dbReference>
<proteinExistence type="inferred from homology"/>
<comment type="cofactor">
    <cofactor evidence="1 14">
        <name>Mg(2+)</name>
        <dbReference type="ChEBI" id="CHEBI:18420"/>
    </cofactor>
</comment>
<evidence type="ECO:0000256" key="11">
    <source>
        <dbReference type="ARBA" id="ARBA00049158"/>
    </source>
</evidence>
<feature type="binding site" evidence="14">
    <location>
        <position position="88"/>
    </location>
    <ligand>
        <name>Mg(2+)</name>
        <dbReference type="ChEBI" id="CHEBI:18420"/>
        <label>1</label>
        <note>catalytic</note>
    </ligand>
</feature>
<dbReference type="GO" id="GO:0046872">
    <property type="term" value="F:metal ion binding"/>
    <property type="evidence" value="ECO:0007669"/>
    <property type="project" value="UniProtKB-KW"/>
</dbReference>
<keyword evidence="8" id="KW-0378">Hydrolase</keyword>
<evidence type="ECO:0000256" key="14">
    <source>
        <dbReference type="PIRSR" id="PIRSR600760-2"/>
    </source>
</evidence>
<dbReference type="InterPro" id="IPR000760">
    <property type="entry name" value="Inositol_monophosphatase-like"/>
</dbReference>
<dbReference type="InterPro" id="IPR011809">
    <property type="entry name" value="His_9_proposed"/>
</dbReference>
<protein>
    <recommendedName>
        <fullName evidence="5 13">Histidinol-phosphatase</fullName>
        <ecNumber evidence="4 13">3.1.3.15</ecNumber>
    </recommendedName>
</protein>
<evidence type="ECO:0000256" key="4">
    <source>
        <dbReference type="ARBA" id="ARBA00013085"/>
    </source>
</evidence>
<accession>A0A2M9CLL5</accession>
<dbReference type="PRINTS" id="PR00377">
    <property type="entry name" value="IMPHPHTASES"/>
</dbReference>
<evidence type="ECO:0000256" key="7">
    <source>
        <dbReference type="ARBA" id="ARBA00022723"/>
    </source>
</evidence>
<dbReference type="EMBL" id="PGFF01000001">
    <property type="protein sequence ID" value="PJJ72795.1"/>
    <property type="molecule type" value="Genomic_DNA"/>
</dbReference>
<feature type="binding site" evidence="14">
    <location>
        <position position="86"/>
    </location>
    <ligand>
        <name>Mg(2+)</name>
        <dbReference type="ChEBI" id="CHEBI:18420"/>
        <label>1</label>
        <note>catalytic</note>
    </ligand>
</feature>
<evidence type="ECO:0000256" key="13">
    <source>
        <dbReference type="NCBIfam" id="TIGR02067"/>
    </source>
</evidence>
<comment type="similarity">
    <text evidence="3">Belongs to the inositol monophosphatase superfamily.</text>
</comment>
<comment type="pathway">
    <text evidence="2">Amino-acid biosynthesis; L-histidine biosynthesis; L-histidine from 5-phospho-alpha-D-ribose 1-diphosphate: step 8/9.</text>
</comment>
<evidence type="ECO:0000256" key="3">
    <source>
        <dbReference type="ARBA" id="ARBA00009759"/>
    </source>
</evidence>
<comment type="caution">
    <text evidence="15">The sequence shown here is derived from an EMBL/GenBank/DDBJ whole genome shotgun (WGS) entry which is preliminary data.</text>
</comment>
<dbReference type="Proteomes" id="UP000228758">
    <property type="component" value="Unassembled WGS sequence"/>
</dbReference>
<gene>
    <name evidence="15" type="ORF">CLV46_2371</name>
</gene>
<dbReference type="InterPro" id="IPR051090">
    <property type="entry name" value="Inositol_monoP_superfamily"/>
</dbReference>
<dbReference type="RefSeq" id="WP_170028568.1">
    <property type="nucleotide sequence ID" value="NZ_PGFF01000001.1"/>
</dbReference>
<name>A0A2M9CLL5_9MICO</name>
<evidence type="ECO:0000256" key="12">
    <source>
        <dbReference type="ARBA" id="ARBA00053547"/>
    </source>
</evidence>
<evidence type="ECO:0000256" key="5">
    <source>
        <dbReference type="ARBA" id="ARBA00021697"/>
    </source>
</evidence>
<dbReference type="GO" id="GO:0000105">
    <property type="term" value="P:L-histidine biosynthetic process"/>
    <property type="evidence" value="ECO:0007669"/>
    <property type="project" value="UniProtKB-UniRule"/>
</dbReference>
<dbReference type="SUPFAM" id="SSF56655">
    <property type="entry name" value="Carbohydrate phosphatase"/>
    <property type="match status" value="1"/>
</dbReference>
<comment type="catalytic activity">
    <reaction evidence="11">
        <text>L-histidinol phosphate + H2O = L-histidinol + phosphate</text>
        <dbReference type="Rhea" id="RHEA:14465"/>
        <dbReference type="ChEBI" id="CHEBI:15377"/>
        <dbReference type="ChEBI" id="CHEBI:43474"/>
        <dbReference type="ChEBI" id="CHEBI:57699"/>
        <dbReference type="ChEBI" id="CHEBI:57980"/>
        <dbReference type="EC" id="3.1.3.15"/>
    </reaction>
</comment>
<evidence type="ECO:0000256" key="2">
    <source>
        <dbReference type="ARBA" id="ARBA00004970"/>
    </source>
</evidence>
<evidence type="ECO:0000256" key="8">
    <source>
        <dbReference type="ARBA" id="ARBA00022801"/>
    </source>
</evidence>
<evidence type="ECO:0000313" key="16">
    <source>
        <dbReference type="Proteomes" id="UP000228758"/>
    </source>
</evidence>
<dbReference type="GO" id="GO:0004401">
    <property type="term" value="F:histidinol-phosphatase activity"/>
    <property type="evidence" value="ECO:0007669"/>
    <property type="project" value="UniProtKB-UniRule"/>
</dbReference>
<dbReference type="FunFam" id="3.30.540.10:FF:000003">
    <property type="entry name" value="Inositol-1-monophosphatase"/>
    <property type="match status" value="1"/>
</dbReference>
<evidence type="ECO:0000256" key="10">
    <source>
        <dbReference type="ARBA" id="ARBA00023102"/>
    </source>
</evidence>
<dbReference type="PROSITE" id="PS00629">
    <property type="entry name" value="IMP_1"/>
    <property type="match status" value="1"/>
</dbReference>
<dbReference type="UniPathway" id="UPA00031">
    <property type="reaction ID" value="UER00013"/>
</dbReference>
<dbReference type="PANTHER" id="PTHR43200">
    <property type="entry name" value="PHOSPHATASE"/>
    <property type="match status" value="1"/>
</dbReference>
<keyword evidence="10" id="KW-0368">Histidine biosynthesis</keyword>
<feature type="binding site" evidence="14">
    <location>
        <position position="216"/>
    </location>
    <ligand>
        <name>Mg(2+)</name>
        <dbReference type="ChEBI" id="CHEBI:18420"/>
        <label>1</label>
        <note>catalytic</note>
    </ligand>
</feature>
<organism evidence="15 16">
    <name type="scientific">Diaminobutyricimonas aerilata</name>
    <dbReference type="NCBI Taxonomy" id="1162967"/>
    <lineage>
        <taxon>Bacteria</taxon>
        <taxon>Bacillati</taxon>
        <taxon>Actinomycetota</taxon>
        <taxon>Actinomycetes</taxon>
        <taxon>Micrococcales</taxon>
        <taxon>Microbacteriaceae</taxon>
        <taxon>Diaminobutyricimonas</taxon>
    </lineage>
</organism>